<evidence type="ECO:0000256" key="1">
    <source>
        <dbReference type="SAM" id="MobiDB-lite"/>
    </source>
</evidence>
<keyword evidence="3" id="KW-1185">Reference proteome</keyword>
<dbReference type="EMBL" id="JAQHRD010000029">
    <property type="protein sequence ID" value="KAJ6436146.1"/>
    <property type="molecule type" value="Genomic_DNA"/>
</dbReference>
<dbReference type="PANTHER" id="PTHR33481:SF1">
    <property type="entry name" value="ENDONUCLEASE_EXONUCLEASE_PHOSPHATASE DOMAIN-CONTAINING PROTEIN-RELATED"/>
    <property type="match status" value="1"/>
</dbReference>
<reference evidence="2" key="1">
    <citation type="submission" date="2023-01" db="EMBL/GenBank/DDBJ databases">
        <title>The growth and conidiation of Purpureocillium lavendulum are regulated by nitrogen source and histone H3K14 acetylation.</title>
        <authorList>
            <person name="Tang P."/>
            <person name="Han J."/>
            <person name="Zhang C."/>
            <person name="Tang P."/>
            <person name="Qi F."/>
            <person name="Zhang K."/>
            <person name="Liang L."/>
        </authorList>
    </citation>
    <scope>NUCLEOTIDE SEQUENCE</scope>
    <source>
        <strain evidence="2">YMF1.00683</strain>
    </source>
</reference>
<sequence>MFQDITTPPSPPECGLAQGSPASPIPPALYIAPNYHLGNPGGRFGYADDTAMLRVGCSLEETTALASRDMRELLAWGASNGVLFDPDKTEIMHFFSKKDPARPSIFQNDT</sequence>
<feature type="region of interest" description="Disordered" evidence="1">
    <location>
        <begin position="1"/>
        <end position="21"/>
    </location>
</feature>
<keyword evidence="2" id="KW-0548">Nucleotidyltransferase</keyword>
<dbReference type="AlphaFoldDB" id="A0AB34FBS5"/>
<accession>A0AB34FBS5</accession>
<name>A0AB34FBS5_9HYPO</name>
<comment type="caution">
    <text evidence="2">The sequence shown here is derived from an EMBL/GenBank/DDBJ whole genome shotgun (WGS) entry which is preliminary data.</text>
</comment>
<proteinExistence type="predicted"/>
<gene>
    <name evidence="2" type="ORF">O9K51_11319</name>
</gene>
<keyword evidence="2" id="KW-0695">RNA-directed DNA polymerase</keyword>
<evidence type="ECO:0000313" key="3">
    <source>
        <dbReference type="Proteomes" id="UP001163105"/>
    </source>
</evidence>
<dbReference type="PANTHER" id="PTHR33481">
    <property type="entry name" value="REVERSE TRANSCRIPTASE"/>
    <property type="match status" value="1"/>
</dbReference>
<dbReference type="GO" id="GO:0003964">
    <property type="term" value="F:RNA-directed DNA polymerase activity"/>
    <property type="evidence" value="ECO:0007669"/>
    <property type="project" value="UniProtKB-KW"/>
</dbReference>
<dbReference type="Proteomes" id="UP001163105">
    <property type="component" value="Unassembled WGS sequence"/>
</dbReference>
<organism evidence="2 3">
    <name type="scientific">Purpureocillium lavendulum</name>
    <dbReference type="NCBI Taxonomy" id="1247861"/>
    <lineage>
        <taxon>Eukaryota</taxon>
        <taxon>Fungi</taxon>
        <taxon>Dikarya</taxon>
        <taxon>Ascomycota</taxon>
        <taxon>Pezizomycotina</taxon>
        <taxon>Sordariomycetes</taxon>
        <taxon>Hypocreomycetidae</taxon>
        <taxon>Hypocreales</taxon>
        <taxon>Ophiocordycipitaceae</taxon>
        <taxon>Purpureocillium</taxon>
    </lineage>
</organism>
<keyword evidence="2" id="KW-0808">Transferase</keyword>
<protein>
    <submittedName>
        <fullName evidence="2">Reverse transcriptase</fullName>
    </submittedName>
</protein>
<evidence type="ECO:0000313" key="2">
    <source>
        <dbReference type="EMBL" id="KAJ6436146.1"/>
    </source>
</evidence>